<reference evidence="1 2" key="1">
    <citation type="journal article" date="2016" name="Nat. Commun.">
        <title>Thousands of microbial genomes shed light on interconnected biogeochemical processes in an aquifer system.</title>
        <authorList>
            <person name="Anantharaman K."/>
            <person name="Brown C.T."/>
            <person name="Hug L.A."/>
            <person name="Sharon I."/>
            <person name="Castelle C.J."/>
            <person name="Probst A.J."/>
            <person name="Thomas B.C."/>
            <person name="Singh A."/>
            <person name="Wilkins M.J."/>
            <person name="Karaoz U."/>
            <person name="Brodie E.L."/>
            <person name="Williams K.H."/>
            <person name="Hubbard S.S."/>
            <person name="Banfield J.F."/>
        </authorList>
    </citation>
    <scope>NUCLEOTIDE SEQUENCE [LARGE SCALE GENOMIC DNA]</scope>
</reference>
<sequence>MKETEPTGGSNEIEQTKKLIRLIEQDGHTKSLTVAQMALRDIAVGRIDAALLRLKVDLDKVIVSNRELYNYVLELLEKRGLRG</sequence>
<evidence type="ECO:0000313" key="1">
    <source>
        <dbReference type="EMBL" id="OGZ94443.1"/>
    </source>
</evidence>
<comment type="caution">
    <text evidence="1">The sequence shown here is derived from an EMBL/GenBank/DDBJ whole genome shotgun (WGS) entry which is preliminary data.</text>
</comment>
<dbReference type="Proteomes" id="UP000177152">
    <property type="component" value="Unassembled WGS sequence"/>
</dbReference>
<dbReference type="AlphaFoldDB" id="A0A1G2K5J1"/>
<accession>A0A1G2K5J1</accession>
<proteinExistence type="predicted"/>
<gene>
    <name evidence="1" type="ORF">A2633_04165</name>
</gene>
<protein>
    <submittedName>
        <fullName evidence="1">Uncharacterized protein</fullName>
    </submittedName>
</protein>
<name>A0A1G2K5J1_9BACT</name>
<evidence type="ECO:0000313" key="2">
    <source>
        <dbReference type="Proteomes" id="UP000177152"/>
    </source>
</evidence>
<organism evidence="1 2">
    <name type="scientific">Candidatus Sungbacteria bacterium RIFCSPHIGHO2_01_FULL_47_32</name>
    <dbReference type="NCBI Taxonomy" id="1802264"/>
    <lineage>
        <taxon>Bacteria</taxon>
        <taxon>Candidatus Sungiibacteriota</taxon>
    </lineage>
</organism>
<dbReference type="EMBL" id="MHQC01000036">
    <property type="protein sequence ID" value="OGZ94443.1"/>
    <property type="molecule type" value="Genomic_DNA"/>
</dbReference>